<evidence type="ECO:0000313" key="2">
    <source>
        <dbReference type="Proteomes" id="UP000595140"/>
    </source>
</evidence>
<evidence type="ECO:0000313" key="1">
    <source>
        <dbReference type="EMBL" id="VFQ80411.1"/>
    </source>
</evidence>
<reference evidence="1 2" key="1">
    <citation type="submission" date="2018-04" db="EMBL/GenBank/DDBJ databases">
        <authorList>
            <person name="Vogel A."/>
        </authorList>
    </citation>
    <scope>NUCLEOTIDE SEQUENCE [LARGE SCALE GENOMIC DNA]</scope>
</reference>
<accession>A0A484LV54</accession>
<protein>
    <submittedName>
        <fullName evidence="1">Uncharacterized protein</fullName>
    </submittedName>
</protein>
<name>A0A484LV54_9ASTE</name>
<dbReference type="OrthoDB" id="1065010at2759"/>
<dbReference type="PANTHER" id="PTHR31300:SF30">
    <property type="entry name" value="EMB|CAB81597.1"/>
    <property type="match status" value="1"/>
</dbReference>
<organism evidence="1 2">
    <name type="scientific">Cuscuta campestris</name>
    <dbReference type="NCBI Taxonomy" id="132261"/>
    <lineage>
        <taxon>Eukaryota</taxon>
        <taxon>Viridiplantae</taxon>
        <taxon>Streptophyta</taxon>
        <taxon>Embryophyta</taxon>
        <taxon>Tracheophyta</taxon>
        <taxon>Spermatophyta</taxon>
        <taxon>Magnoliopsida</taxon>
        <taxon>eudicotyledons</taxon>
        <taxon>Gunneridae</taxon>
        <taxon>Pentapetalae</taxon>
        <taxon>asterids</taxon>
        <taxon>lamiids</taxon>
        <taxon>Solanales</taxon>
        <taxon>Convolvulaceae</taxon>
        <taxon>Cuscuteae</taxon>
        <taxon>Cuscuta</taxon>
        <taxon>Cuscuta subgen. Grammica</taxon>
        <taxon>Cuscuta sect. Cleistogrammica</taxon>
    </lineage>
</organism>
<dbReference type="PANTHER" id="PTHR31300">
    <property type="entry name" value="LIPASE"/>
    <property type="match status" value="1"/>
</dbReference>
<dbReference type="EMBL" id="OOIL02002122">
    <property type="protein sequence ID" value="VFQ80411.1"/>
    <property type="molecule type" value="Genomic_DNA"/>
</dbReference>
<dbReference type="Proteomes" id="UP000595140">
    <property type="component" value="Unassembled WGS sequence"/>
</dbReference>
<dbReference type="AlphaFoldDB" id="A0A484LV54"/>
<proteinExistence type="predicted"/>
<keyword evidence="2" id="KW-1185">Reference proteome</keyword>
<gene>
    <name evidence="1" type="ORF">CCAM_LOCUS22187</name>
</gene>
<dbReference type="InterPro" id="IPR006873">
    <property type="entry name" value="DUF620"/>
</dbReference>
<dbReference type="Pfam" id="PF04788">
    <property type="entry name" value="DUF620"/>
    <property type="match status" value="1"/>
</dbReference>
<sequence length="376" mass="41727">MMRRLWPRWETPEEEGLYTVFEMPIPPEQIFYSSLPTNHKNVNSIISGEKASDSGDEIQLLLGVIAAPLISHPIFSPRSATKIINVYPFEMSMAQYIVQQYIAAAGGDDALNSIASIYAMGKVKMAAAEYTFCEGEDAAGSEKRLRKTRVKNDGGIGGFVVWEKRPNLWSLEMLVSGCKIAAGSDGKVVWRQTPWDRSHASRGPPRPLRRTLQGLNPMSTAALFSKSTCSGETSANGEDCFVLKIETEDAVLKARSTHKLEIVNHTVRGYFSQRTGLLVRLRDTQTMRIRSPGNDDVAWETSMTSTIGDYRPFNGVNFAYGGRTVVSLCRIGGNSRGRRAVTAMEEVWSIEEVDFNVKGLSVDFFLPPADLNNREE</sequence>